<organism evidence="5 6">
    <name type="scientific">Mycoplasmopsis bovirhinis</name>
    <dbReference type="NCBI Taxonomy" id="29553"/>
    <lineage>
        <taxon>Bacteria</taxon>
        <taxon>Bacillati</taxon>
        <taxon>Mycoplasmatota</taxon>
        <taxon>Mycoplasmoidales</taxon>
        <taxon>Metamycoplasmataceae</taxon>
        <taxon>Mycoplasmopsis</taxon>
    </lineage>
</organism>
<evidence type="ECO:0000313" key="5">
    <source>
        <dbReference type="EMBL" id="VEU62881.1"/>
    </source>
</evidence>
<dbReference type="InterPro" id="IPR029026">
    <property type="entry name" value="tRNA_m1G_MTases_N"/>
</dbReference>
<dbReference type="InterPro" id="IPR013123">
    <property type="entry name" value="SpoU_subst-bd"/>
</dbReference>
<feature type="domain" description="RNA 2-O ribose methyltransferase substrate binding" evidence="4">
    <location>
        <begin position="13"/>
        <end position="80"/>
    </location>
</feature>
<gene>
    <name evidence="5" type="ORF">NCTC10118_00182</name>
</gene>
<dbReference type="EMBL" id="LR214972">
    <property type="protein sequence ID" value="VEU62881.1"/>
    <property type="molecule type" value="Genomic_DNA"/>
</dbReference>
<dbReference type="GO" id="GO:0032259">
    <property type="term" value="P:methylation"/>
    <property type="evidence" value="ECO:0007669"/>
    <property type="project" value="UniProtKB-KW"/>
</dbReference>
<comment type="similarity">
    <text evidence="1">Belongs to the class IV-like SAM-binding methyltransferase superfamily. RNA methyltransferase TrmH family.</text>
</comment>
<dbReference type="InterPro" id="IPR029064">
    <property type="entry name" value="Ribosomal_eL30-like_sf"/>
</dbReference>
<dbReference type="Gene3D" id="3.30.1330.30">
    <property type="match status" value="1"/>
</dbReference>
<reference evidence="5 6" key="1">
    <citation type="submission" date="2019-01" db="EMBL/GenBank/DDBJ databases">
        <authorList>
            <consortium name="Pathogen Informatics"/>
        </authorList>
    </citation>
    <scope>NUCLEOTIDE SEQUENCE [LARGE SCALE GENOMIC DNA]</scope>
    <source>
        <strain evidence="5 6">NCTC10118</strain>
    </source>
</reference>
<protein>
    <submittedName>
        <fullName evidence="5">rRNA methylase</fullName>
        <ecNumber evidence="5">2.1.1.-</ecNumber>
    </submittedName>
</protein>
<dbReference type="GO" id="GO:0006396">
    <property type="term" value="P:RNA processing"/>
    <property type="evidence" value="ECO:0007669"/>
    <property type="project" value="InterPro"/>
</dbReference>
<evidence type="ECO:0000256" key="1">
    <source>
        <dbReference type="ARBA" id="ARBA00007228"/>
    </source>
</evidence>
<dbReference type="CDD" id="cd18103">
    <property type="entry name" value="SpoU-like_RlmB"/>
    <property type="match status" value="1"/>
</dbReference>
<dbReference type="NCBIfam" id="TIGR00186">
    <property type="entry name" value="rRNA_methyl_3"/>
    <property type="match status" value="1"/>
</dbReference>
<name>A0A449ACV4_9BACT</name>
<dbReference type="Pfam" id="PF08032">
    <property type="entry name" value="SpoU_sub_bind"/>
    <property type="match status" value="1"/>
</dbReference>
<dbReference type="GO" id="GO:0005829">
    <property type="term" value="C:cytosol"/>
    <property type="evidence" value="ECO:0007669"/>
    <property type="project" value="TreeGrafter"/>
</dbReference>
<sequence length="245" mass="26977">MGKIQSRNMRELIVCGKNSVLDAIQNKMKISKIFISNKENLKLFSDINLNIEVKDQSFLNKLTQDNHQGFIAILDSLNYRDLEFLIKHKPKIVLVLDKIQDPHNLGAIIRSANAAGVKDVILPKENAASINSTALKVASGGFVGINFYRVNSLSATITKLKKAGYWSYASALDKSATPHTKTIYNSPTIIVVGNEGEGVSKSVLSVCDSKIYIDQKGTVQSLNVSVATGILLFDYLAKNEQDIYK</sequence>
<dbReference type="InterPro" id="IPR029028">
    <property type="entry name" value="Alpha/beta_knot_MTases"/>
</dbReference>
<dbReference type="InterPro" id="IPR001537">
    <property type="entry name" value="SpoU_MeTrfase"/>
</dbReference>
<dbReference type="Pfam" id="PF00588">
    <property type="entry name" value="SpoU_methylase"/>
    <property type="match status" value="1"/>
</dbReference>
<dbReference type="AlphaFoldDB" id="A0A449ACV4"/>
<evidence type="ECO:0000313" key="6">
    <source>
        <dbReference type="Proteomes" id="UP000289952"/>
    </source>
</evidence>
<dbReference type="InterPro" id="IPR004441">
    <property type="entry name" value="rRNA_MeTrfase_TrmH"/>
</dbReference>
<dbReference type="Proteomes" id="UP000289952">
    <property type="component" value="Chromosome"/>
</dbReference>
<proteinExistence type="inferred from homology"/>
<keyword evidence="6" id="KW-1185">Reference proteome</keyword>
<accession>A0A449ACV4</accession>
<dbReference type="GO" id="GO:0003723">
    <property type="term" value="F:RNA binding"/>
    <property type="evidence" value="ECO:0007669"/>
    <property type="project" value="InterPro"/>
</dbReference>
<dbReference type="GO" id="GO:0008173">
    <property type="term" value="F:RNA methyltransferase activity"/>
    <property type="evidence" value="ECO:0007669"/>
    <property type="project" value="InterPro"/>
</dbReference>
<dbReference type="PANTHER" id="PTHR46429">
    <property type="entry name" value="23S RRNA (GUANOSINE-2'-O-)-METHYLTRANSFERASE RLMB"/>
    <property type="match status" value="1"/>
</dbReference>
<keyword evidence="2 5" id="KW-0489">Methyltransferase</keyword>
<evidence type="ECO:0000259" key="4">
    <source>
        <dbReference type="SMART" id="SM00967"/>
    </source>
</evidence>
<dbReference type="Gene3D" id="3.40.1280.10">
    <property type="match status" value="1"/>
</dbReference>
<dbReference type="PANTHER" id="PTHR46429:SF1">
    <property type="entry name" value="23S RRNA (GUANOSINE-2'-O-)-METHYLTRANSFERASE RLMB"/>
    <property type="match status" value="1"/>
</dbReference>
<dbReference type="SUPFAM" id="SSF55315">
    <property type="entry name" value="L30e-like"/>
    <property type="match status" value="1"/>
</dbReference>
<evidence type="ECO:0000256" key="3">
    <source>
        <dbReference type="ARBA" id="ARBA00022679"/>
    </source>
</evidence>
<dbReference type="SMART" id="SM00967">
    <property type="entry name" value="SpoU_sub_bind"/>
    <property type="match status" value="1"/>
</dbReference>
<dbReference type="EC" id="2.1.1.-" evidence="5"/>
<dbReference type="SUPFAM" id="SSF75217">
    <property type="entry name" value="alpha/beta knot"/>
    <property type="match status" value="1"/>
</dbReference>
<keyword evidence="3 5" id="KW-0808">Transferase</keyword>
<evidence type="ECO:0000256" key="2">
    <source>
        <dbReference type="ARBA" id="ARBA00022603"/>
    </source>
</evidence>